<keyword evidence="1" id="KW-0732">Signal</keyword>
<organism evidence="2 3">
    <name type="scientific">Rhodococcus opacus</name>
    <name type="common">Nocardia opaca</name>
    <dbReference type="NCBI Taxonomy" id="37919"/>
    <lineage>
        <taxon>Bacteria</taxon>
        <taxon>Bacillati</taxon>
        <taxon>Actinomycetota</taxon>
        <taxon>Actinomycetes</taxon>
        <taxon>Mycobacteriales</taxon>
        <taxon>Nocardiaceae</taxon>
        <taxon>Rhodococcus</taxon>
    </lineage>
</organism>
<dbReference type="EMBL" id="CP009111">
    <property type="protein sequence ID" value="ANS25289.1"/>
    <property type="molecule type" value="Genomic_DNA"/>
</dbReference>
<proteinExistence type="predicted"/>
<evidence type="ECO:0000256" key="1">
    <source>
        <dbReference type="SAM" id="SignalP"/>
    </source>
</evidence>
<dbReference type="AlphaFoldDB" id="A0A1B1JY56"/>
<name>A0A1B1JY56_RHOOP</name>
<feature type="chain" id="PRO_5039208653" evidence="1">
    <location>
        <begin position="18"/>
        <end position="39"/>
    </location>
</feature>
<dbReference type="PATRIC" id="fig|37919.13.peg.546"/>
<dbReference type="Proteomes" id="UP000186108">
    <property type="component" value="Chromosome"/>
</dbReference>
<feature type="signal peptide" evidence="1">
    <location>
        <begin position="1"/>
        <end position="17"/>
    </location>
</feature>
<evidence type="ECO:0000313" key="2">
    <source>
        <dbReference type="EMBL" id="ANS25289.1"/>
    </source>
</evidence>
<reference evidence="2 3" key="1">
    <citation type="submission" date="2014-07" db="EMBL/GenBank/DDBJ databases">
        <authorList>
            <person name="Zhang J.E."/>
            <person name="Yang H."/>
            <person name="Guo J."/>
            <person name="Deng Z."/>
            <person name="Luo H."/>
            <person name="Luo M."/>
            <person name="Zhao B."/>
        </authorList>
    </citation>
    <scope>NUCLEOTIDE SEQUENCE [LARGE SCALE GENOMIC DNA]</scope>
    <source>
        <strain evidence="2 3">1CP</strain>
    </source>
</reference>
<evidence type="ECO:0000313" key="3">
    <source>
        <dbReference type="Proteomes" id="UP000186108"/>
    </source>
</evidence>
<accession>A0A1B1JY56</accession>
<sequence length="39" mass="4223">MAWASVSVAAMSGVARAAGLSVIDVLQHANRYFVRMEWA</sequence>
<protein>
    <submittedName>
        <fullName evidence="2">Uncharacterized protein</fullName>
    </submittedName>
</protein>
<gene>
    <name evidence="2" type="ORF">R1CP_02710</name>
</gene>